<feature type="transmembrane region" description="Helical" evidence="5">
    <location>
        <begin position="27"/>
        <end position="47"/>
    </location>
</feature>
<sequence length="419" mass="48861">MRAIAIFDIFMLYGWNLDHYLSSKHGFILLTYSIATCKIFGFLNYVAGQSTAWLRIFICFDRYLLASRLRRPWCSREKGVLMIITCIIILVTNKMIANGSLTGLFSKEEISLPRQVRFWLFLILVIPSIYCSCVLLFQVFVNKKFRSQLSNHIIICLLIFGLIIELIDIPLHLSFLQLGIVWPSTPTLCTVWWFVDTGIYNGCVIIMEWGSVHRYLLIFHDRLFSTAKKRFLHHTMPLFILILYIFIFYTVVIIFPPCSKTYAYNLPVCGEFPCYLDIPLLGIWDTVINSIIPTTIITIFSIIVLARVYIQKRRLNHANRWRRQRKMTIQLFSICILYLAANVPLNLVTFGHICGLPPHFGADAQVYANYLCYFVTLLFPFVCLSTLSEMRKKLQWNGLLLFQRSQRIATINPKRIFRP</sequence>
<gene>
    <name evidence="7" type="ORF">BJG266_LOCUS42170</name>
    <name evidence="8" type="ORF">QVE165_LOCUS59036</name>
</gene>
<comment type="subcellular location">
    <subcellularLocation>
        <location evidence="1">Membrane</location>
    </subcellularLocation>
</comment>
<dbReference type="GO" id="GO:0016020">
    <property type="term" value="C:membrane"/>
    <property type="evidence" value="ECO:0007669"/>
    <property type="project" value="UniProtKB-SubCell"/>
</dbReference>
<evidence type="ECO:0000259" key="6">
    <source>
        <dbReference type="PROSITE" id="PS50262"/>
    </source>
</evidence>
<feature type="transmembrane region" description="Helical" evidence="5">
    <location>
        <begin position="79"/>
        <end position="96"/>
    </location>
</feature>
<keyword evidence="2 5" id="KW-0812">Transmembrane</keyword>
<dbReference type="EMBL" id="CAJNOI010002583">
    <property type="protein sequence ID" value="CAF1482904.1"/>
    <property type="molecule type" value="Genomic_DNA"/>
</dbReference>
<dbReference type="AlphaFoldDB" id="A0A815RV40"/>
<dbReference type="EMBL" id="CAJNOM010002903">
    <property type="protein sequence ID" value="CAF1639089.1"/>
    <property type="molecule type" value="Genomic_DNA"/>
</dbReference>
<keyword evidence="9" id="KW-1185">Reference proteome</keyword>
<organism evidence="7 10">
    <name type="scientific">Adineta steineri</name>
    <dbReference type="NCBI Taxonomy" id="433720"/>
    <lineage>
        <taxon>Eukaryota</taxon>
        <taxon>Metazoa</taxon>
        <taxon>Spiralia</taxon>
        <taxon>Gnathifera</taxon>
        <taxon>Rotifera</taxon>
        <taxon>Eurotatoria</taxon>
        <taxon>Bdelloidea</taxon>
        <taxon>Adinetida</taxon>
        <taxon>Adinetidae</taxon>
        <taxon>Adineta</taxon>
    </lineage>
</organism>
<comment type="caution">
    <text evidence="7">The sequence shown here is derived from an EMBL/GenBank/DDBJ whole genome shotgun (WGS) entry which is preliminary data.</text>
</comment>
<keyword evidence="4 5" id="KW-0472">Membrane</keyword>
<reference evidence="7" key="1">
    <citation type="submission" date="2021-02" db="EMBL/GenBank/DDBJ databases">
        <authorList>
            <person name="Nowell W R."/>
        </authorList>
    </citation>
    <scope>NUCLEOTIDE SEQUENCE</scope>
</reference>
<feature type="transmembrane region" description="Helical" evidence="5">
    <location>
        <begin position="231"/>
        <end position="255"/>
    </location>
</feature>
<dbReference type="InterPro" id="IPR017452">
    <property type="entry name" value="GPCR_Rhodpsn_7TM"/>
</dbReference>
<evidence type="ECO:0000256" key="1">
    <source>
        <dbReference type="ARBA" id="ARBA00004370"/>
    </source>
</evidence>
<feature type="transmembrane region" description="Helical" evidence="5">
    <location>
        <begin position="287"/>
        <end position="310"/>
    </location>
</feature>
<evidence type="ECO:0000256" key="4">
    <source>
        <dbReference type="ARBA" id="ARBA00023136"/>
    </source>
</evidence>
<dbReference type="Proteomes" id="UP000663832">
    <property type="component" value="Unassembled WGS sequence"/>
</dbReference>
<feature type="transmembrane region" description="Helical" evidence="5">
    <location>
        <begin position="331"/>
        <end position="353"/>
    </location>
</feature>
<evidence type="ECO:0000256" key="3">
    <source>
        <dbReference type="ARBA" id="ARBA00022989"/>
    </source>
</evidence>
<evidence type="ECO:0000313" key="7">
    <source>
        <dbReference type="EMBL" id="CAF1482904.1"/>
    </source>
</evidence>
<feature type="transmembrane region" description="Helical" evidence="5">
    <location>
        <begin position="116"/>
        <end position="141"/>
    </location>
</feature>
<dbReference type="Proteomes" id="UP000663877">
    <property type="component" value="Unassembled WGS sequence"/>
</dbReference>
<proteinExistence type="predicted"/>
<dbReference type="Gene3D" id="1.20.1070.10">
    <property type="entry name" value="Rhodopsin 7-helix transmembrane proteins"/>
    <property type="match status" value="1"/>
</dbReference>
<accession>A0A815RV40</accession>
<evidence type="ECO:0000256" key="2">
    <source>
        <dbReference type="ARBA" id="ARBA00022692"/>
    </source>
</evidence>
<keyword evidence="3 5" id="KW-1133">Transmembrane helix</keyword>
<evidence type="ECO:0000313" key="8">
    <source>
        <dbReference type="EMBL" id="CAF1639089.1"/>
    </source>
</evidence>
<dbReference type="PROSITE" id="PS50262">
    <property type="entry name" value="G_PROTEIN_RECEP_F1_2"/>
    <property type="match status" value="1"/>
</dbReference>
<feature type="transmembrane region" description="Helical" evidence="5">
    <location>
        <begin position="153"/>
        <end position="171"/>
    </location>
</feature>
<protein>
    <recommendedName>
        <fullName evidence="6">G-protein coupled receptors family 1 profile domain-containing protein</fullName>
    </recommendedName>
</protein>
<evidence type="ECO:0000313" key="10">
    <source>
        <dbReference type="Proteomes" id="UP000663877"/>
    </source>
</evidence>
<name>A0A815RV40_9BILA</name>
<feature type="domain" description="G-protein coupled receptors family 1 profile" evidence="6">
    <location>
        <begin position="132"/>
        <end position="383"/>
    </location>
</feature>
<evidence type="ECO:0000256" key="5">
    <source>
        <dbReference type="SAM" id="Phobius"/>
    </source>
</evidence>
<feature type="transmembrane region" description="Helical" evidence="5">
    <location>
        <begin position="191"/>
        <end position="210"/>
    </location>
</feature>
<feature type="transmembrane region" description="Helical" evidence="5">
    <location>
        <begin position="365"/>
        <end position="387"/>
    </location>
</feature>
<dbReference type="SUPFAM" id="SSF81321">
    <property type="entry name" value="Family A G protein-coupled receptor-like"/>
    <property type="match status" value="1"/>
</dbReference>
<evidence type="ECO:0000313" key="9">
    <source>
        <dbReference type="Proteomes" id="UP000663832"/>
    </source>
</evidence>